<dbReference type="AlphaFoldDB" id="A0A510URT5"/>
<feature type="compositionally biased region" description="Acidic residues" evidence="1">
    <location>
        <begin position="67"/>
        <end position="89"/>
    </location>
</feature>
<feature type="transmembrane region" description="Helical" evidence="2">
    <location>
        <begin position="155"/>
        <end position="176"/>
    </location>
</feature>
<comment type="caution">
    <text evidence="3">The sequence shown here is derived from an EMBL/GenBank/DDBJ whole genome shotgun (WGS) entry which is preliminary data.</text>
</comment>
<sequence>MPDDPQTPEQDPRPTREDALTPDARPQAPGAQHEPASVEASQSSDETARGSDETARGSDETARGSDEAAELPDEAAELPDEAAELPAEDELERVAVPARVRRAPKFGAFIVAGAVVGAVVALLATALVGWLSDDAGASDVASGQGFISFLDGQGAIRAVMGLTGAVVGGFVGGALASRADRRSRDPLA</sequence>
<evidence type="ECO:0008006" key="5">
    <source>
        <dbReference type="Google" id="ProtNLM"/>
    </source>
</evidence>
<organism evidence="3 4">
    <name type="scientific">Cellulomonas persica</name>
    <dbReference type="NCBI Taxonomy" id="76861"/>
    <lineage>
        <taxon>Bacteria</taxon>
        <taxon>Bacillati</taxon>
        <taxon>Actinomycetota</taxon>
        <taxon>Actinomycetes</taxon>
        <taxon>Micrococcales</taxon>
        <taxon>Cellulomonadaceae</taxon>
        <taxon>Cellulomonas</taxon>
    </lineage>
</organism>
<keyword evidence="2" id="KW-0812">Transmembrane</keyword>
<feature type="transmembrane region" description="Helical" evidence="2">
    <location>
        <begin position="106"/>
        <end position="131"/>
    </location>
</feature>
<evidence type="ECO:0000313" key="4">
    <source>
        <dbReference type="Proteomes" id="UP000321386"/>
    </source>
</evidence>
<evidence type="ECO:0000256" key="1">
    <source>
        <dbReference type="SAM" id="MobiDB-lite"/>
    </source>
</evidence>
<keyword evidence="2" id="KW-0472">Membrane</keyword>
<feature type="compositionally biased region" description="Basic and acidic residues" evidence="1">
    <location>
        <begin position="46"/>
        <end position="66"/>
    </location>
</feature>
<reference evidence="3 4" key="1">
    <citation type="submission" date="2019-07" db="EMBL/GenBank/DDBJ databases">
        <title>Whole genome shotgun sequence of Cellulomonas persica NBRC 101101.</title>
        <authorList>
            <person name="Hosoyama A."/>
            <person name="Uohara A."/>
            <person name="Ohji S."/>
            <person name="Ichikawa N."/>
        </authorList>
    </citation>
    <scope>NUCLEOTIDE SEQUENCE [LARGE SCALE GENOMIC DNA]</scope>
    <source>
        <strain evidence="3 4">NBRC 101101</strain>
    </source>
</reference>
<dbReference type="Proteomes" id="UP000321386">
    <property type="component" value="Unassembled WGS sequence"/>
</dbReference>
<evidence type="ECO:0000313" key="3">
    <source>
        <dbReference type="EMBL" id="GEK17332.1"/>
    </source>
</evidence>
<protein>
    <recommendedName>
        <fullName evidence="5">Histidine kinase</fullName>
    </recommendedName>
</protein>
<name>A0A510URT5_9CELL</name>
<gene>
    <name evidence="3" type="ORF">CPE01_10650</name>
</gene>
<dbReference type="RefSeq" id="WP_246783759.1">
    <property type="nucleotide sequence ID" value="NZ_BJUA01000004.1"/>
</dbReference>
<evidence type="ECO:0000256" key="2">
    <source>
        <dbReference type="SAM" id="Phobius"/>
    </source>
</evidence>
<feature type="compositionally biased region" description="Basic and acidic residues" evidence="1">
    <location>
        <begin position="10"/>
        <end position="19"/>
    </location>
</feature>
<accession>A0A510URT5</accession>
<keyword evidence="2" id="KW-1133">Transmembrane helix</keyword>
<dbReference type="EMBL" id="BJUA01000004">
    <property type="protein sequence ID" value="GEK17332.1"/>
    <property type="molecule type" value="Genomic_DNA"/>
</dbReference>
<proteinExistence type="predicted"/>
<feature type="region of interest" description="Disordered" evidence="1">
    <location>
        <begin position="1"/>
        <end position="89"/>
    </location>
</feature>
<keyword evidence="4" id="KW-1185">Reference proteome</keyword>